<organism evidence="1 2">
    <name type="scientific">Pelosinus propionicus DSM 13327</name>
    <dbReference type="NCBI Taxonomy" id="1123291"/>
    <lineage>
        <taxon>Bacteria</taxon>
        <taxon>Bacillati</taxon>
        <taxon>Bacillota</taxon>
        <taxon>Negativicutes</taxon>
        <taxon>Selenomonadales</taxon>
        <taxon>Sporomusaceae</taxon>
        <taxon>Pelosinus</taxon>
    </lineage>
</organism>
<accession>A0A1I4I8Z9</accession>
<dbReference type="EMBL" id="FOTS01000007">
    <property type="protein sequence ID" value="SFL50879.1"/>
    <property type="molecule type" value="Genomic_DNA"/>
</dbReference>
<evidence type="ECO:0000313" key="2">
    <source>
        <dbReference type="Proteomes" id="UP000199520"/>
    </source>
</evidence>
<reference evidence="2" key="1">
    <citation type="submission" date="2016-10" db="EMBL/GenBank/DDBJ databases">
        <authorList>
            <person name="Varghese N."/>
            <person name="Submissions S."/>
        </authorList>
    </citation>
    <scope>NUCLEOTIDE SEQUENCE [LARGE SCALE GENOMIC DNA]</scope>
    <source>
        <strain evidence="2">DSM 13327</strain>
    </source>
</reference>
<evidence type="ECO:0000313" key="1">
    <source>
        <dbReference type="EMBL" id="SFL50879.1"/>
    </source>
</evidence>
<proteinExistence type="predicted"/>
<dbReference type="AlphaFoldDB" id="A0A1I4I8Z9"/>
<dbReference type="Proteomes" id="UP000199520">
    <property type="component" value="Unassembled WGS sequence"/>
</dbReference>
<dbReference type="RefSeq" id="WP_090933601.1">
    <property type="nucleotide sequence ID" value="NZ_FOTS01000007.1"/>
</dbReference>
<protein>
    <submittedName>
        <fullName evidence="1">Uncharacterized protein</fullName>
    </submittedName>
</protein>
<name>A0A1I4I8Z9_9FIRM</name>
<keyword evidence="2" id="KW-1185">Reference proteome</keyword>
<sequence length="166" mass="18950">MSSHQWNIQARAFLIPYTPFSHNFWALSNSNHRVTDQLHGLAFNIKSKTTKAIGSSSDHLQVFRDAGISWSLQFNQPITSCITGDKAEINERWQAAVNAIPAINALQLRYPNLWEHFYKKNCNSVFNTLGQIMGIESPSLLLPTWAPGIHLVISQDIINYYCYKQR</sequence>
<gene>
    <name evidence="1" type="ORF">SAMN04490355_100758</name>
</gene>
<dbReference type="OrthoDB" id="1679582at2"/>